<protein>
    <submittedName>
        <fullName evidence="8">MOP flippase family protein</fullName>
    </submittedName>
</protein>
<dbReference type="InterPro" id="IPR050833">
    <property type="entry name" value="Poly_Biosynth_Transport"/>
</dbReference>
<keyword evidence="3" id="KW-1003">Cell membrane</keyword>
<name>A0ABW2YZS0_9SPHI</name>
<keyword evidence="4 7" id="KW-0812">Transmembrane</keyword>
<comment type="subcellular location">
    <subcellularLocation>
        <location evidence="1">Cell membrane</location>
        <topology evidence="1">Multi-pass membrane protein</topology>
    </subcellularLocation>
</comment>
<feature type="transmembrane region" description="Helical" evidence="7">
    <location>
        <begin position="12"/>
        <end position="33"/>
    </location>
</feature>
<dbReference type="Proteomes" id="UP001596958">
    <property type="component" value="Unassembled WGS sequence"/>
</dbReference>
<dbReference type="PANTHER" id="PTHR30250:SF10">
    <property type="entry name" value="LIPOPOLYSACCHARIDE BIOSYNTHESIS PROTEIN WZXC"/>
    <property type="match status" value="1"/>
</dbReference>
<gene>
    <name evidence="8" type="ORF">ACFQZS_13200</name>
</gene>
<dbReference type="CDD" id="cd13127">
    <property type="entry name" value="MATE_tuaB_like"/>
    <property type="match status" value="1"/>
</dbReference>
<evidence type="ECO:0000256" key="3">
    <source>
        <dbReference type="ARBA" id="ARBA00022475"/>
    </source>
</evidence>
<evidence type="ECO:0000256" key="5">
    <source>
        <dbReference type="ARBA" id="ARBA00022989"/>
    </source>
</evidence>
<keyword evidence="9" id="KW-1185">Reference proteome</keyword>
<feature type="transmembrane region" description="Helical" evidence="7">
    <location>
        <begin position="443"/>
        <end position="462"/>
    </location>
</feature>
<feature type="transmembrane region" description="Helical" evidence="7">
    <location>
        <begin position="117"/>
        <end position="134"/>
    </location>
</feature>
<comment type="caution">
    <text evidence="8">The sequence shown here is derived from an EMBL/GenBank/DDBJ whole genome shotgun (WGS) entry which is preliminary data.</text>
</comment>
<evidence type="ECO:0000256" key="1">
    <source>
        <dbReference type="ARBA" id="ARBA00004651"/>
    </source>
</evidence>
<feature type="transmembrane region" description="Helical" evidence="7">
    <location>
        <begin position="329"/>
        <end position="349"/>
    </location>
</feature>
<sequence>MSNKIKAINGAKWTTVSTIFSAVLQFGQVALLARLLLPSAFGIVSISTLIINFLSIFAHFGFSNSIISKQVTNQKILSTIYYLNLLIGVVMFALMYLSAPLLVLYYKEPLLDGVLKMAAFSFPIVFLGQIYNILLEKELKFKWLALTDIFCSITGSLVTIIMAFNGYQAKSLVGGLLSAQFLKMIIHNVLGRQYFTPIIYFKLDEIKDHLVFGMYNMGENLVGFVNDNIDNILIGGFLGVKQLGYYTIAWQIAVFPTTRLCPVIIQISYPIIAKMKDSLESLKQAYLKITVFIAYCIIPLLTGLFLMASNVIPILYGEGWGDTVPLVKIFSVMGILFCFMYTTSPVAYLTGKPNYLLYRNLVVLAIKIPVIYFAARTYGLTGIALAFLATSVVSLVLNFVLVQKMLGSFFASLIKDLIKPALFSVAMVVVILLYKYFIGNAGIINTVVQIALGGLVYAGLTLKYKLSFAEIKNLRKAL</sequence>
<feature type="transmembrane region" description="Helical" evidence="7">
    <location>
        <begin position="81"/>
        <end position="105"/>
    </location>
</feature>
<evidence type="ECO:0000256" key="6">
    <source>
        <dbReference type="ARBA" id="ARBA00023136"/>
    </source>
</evidence>
<accession>A0ABW2YZS0</accession>
<proteinExistence type="inferred from homology"/>
<feature type="transmembrane region" description="Helical" evidence="7">
    <location>
        <begin position="248"/>
        <end position="273"/>
    </location>
</feature>
<evidence type="ECO:0000256" key="7">
    <source>
        <dbReference type="SAM" id="Phobius"/>
    </source>
</evidence>
<evidence type="ECO:0000313" key="8">
    <source>
        <dbReference type="EMBL" id="MFD0751105.1"/>
    </source>
</evidence>
<evidence type="ECO:0000256" key="2">
    <source>
        <dbReference type="ARBA" id="ARBA00007430"/>
    </source>
</evidence>
<feature type="transmembrane region" description="Helical" evidence="7">
    <location>
        <begin position="381"/>
        <end position="401"/>
    </location>
</feature>
<keyword evidence="5 7" id="KW-1133">Transmembrane helix</keyword>
<organism evidence="8 9">
    <name type="scientific">Mucilaginibacter calamicampi</name>
    <dbReference type="NCBI Taxonomy" id="1302352"/>
    <lineage>
        <taxon>Bacteria</taxon>
        <taxon>Pseudomonadati</taxon>
        <taxon>Bacteroidota</taxon>
        <taxon>Sphingobacteriia</taxon>
        <taxon>Sphingobacteriales</taxon>
        <taxon>Sphingobacteriaceae</taxon>
        <taxon>Mucilaginibacter</taxon>
    </lineage>
</organism>
<feature type="transmembrane region" description="Helical" evidence="7">
    <location>
        <begin position="285"/>
        <end position="309"/>
    </location>
</feature>
<evidence type="ECO:0000256" key="4">
    <source>
        <dbReference type="ARBA" id="ARBA00022692"/>
    </source>
</evidence>
<dbReference type="EMBL" id="JBHTHU010000010">
    <property type="protein sequence ID" value="MFD0751105.1"/>
    <property type="molecule type" value="Genomic_DNA"/>
</dbReference>
<dbReference type="PANTHER" id="PTHR30250">
    <property type="entry name" value="PST FAMILY PREDICTED COLANIC ACID TRANSPORTER"/>
    <property type="match status" value="1"/>
</dbReference>
<keyword evidence="6 7" id="KW-0472">Membrane</keyword>
<dbReference type="NCBIfam" id="NF007773">
    <property type="entry name" value="PRK10459.1"/>
    <property type="match status" value="1"/>
</dbReference>
<feature type="transmembrane region" description="Helical" evidence="7">
    <location>
        <begin position="39"/>
        <end position="60"/>
    </location>
</feature>
<feature type="transmembrane region" description="Helical" evidence="7">
    <location>
        <begin position="146"/>
        <end position="167"/>
    </location>
</feature>
<evidence type="ECO:0000313" key="9">
    <source>
        <dbReference type="Proteomes" id="UP001596958"/>
    </source>
</evidence>
<dbReference type="RefSeq" id="WP_377100974.1">
    <property type="nucleotide sequence ID" value="NZ_JBHTHU010000010.1"/>
</dbReference>
<reference evidence="9" key="1">
    <citation type="journal article" date="2019" name="Int. J. Syst. Evol. Microbiol.">
        <title>The Global Catalogue of Microorganisms (GCM) 10K type strain sequencing project: providing services to taxonomists for standard genome sequencing and annotation.</title>
        <authorList>
            <consortium name="The Broad Institute Genomics Platform"/>
            <consortium name="The Broad Institute Genome Sequencing Center for Infectious Disease"/>
            <person name="Wu L."/>
            <person name="Ma J."/>
        </authorList>
    </citation>
    <scope>NUCLEOTIDE SEQUENCE [LARGE SCALE GENOMIC DNA]</scope>
    <source>
        <strain evidence="9">CCUG 63418</strain>
    </source>
</reference>
<comment type="similarity">
    <text evidence="2">Belongs to the polysaccharide synthase family.</text>
</comment>
<feature type="transmembrane region" description="Helical" evidence="7">
    <location>
        <begin position="356"/>
        <end position="375"/>
    </location>
</feature>
<dbReference type="Pfam" id="PF13440">
    <property type="entry name" value="Polysacc_synt_3"/>
    <property type="match status" value="1"/>
</dbReference>